<feature type="transmembrane region" description="Helical" evidence="2">
    <location>
        <begin position="85"/>
        <end position="106"/>
    </location>
</feature>
<organism evidence="3 4">
    <name type="scientific">Angustibacter luteus</name>
    <dbReference type="NCBI Taxonomy" id="658456"/>
    <lineage>
        <taxon>Bacteria</taxon>
        <taxon>Bacillati</taxon>
        <taxon>Actinomycetota</taxon>
        <taxon>Actinomycetes</taxon>
        <taxon>Kineosporiales</taxon>
        <taxon>Kineosporiaceae</taxon>
    </lineage>
</organism>
<dbReference type="Pfam" id="PF14329">
    <property type="entry name" value="DUF4386"/>
    <property type="match status" value="1"/>
</dbReference>
<dbReference type="Proteomes" id="UP001596189">
    <property type="component" value="Unassembled WGS sequence"/>
</dbReference>
<name>A0ABW1JGG9_9ACTN</name>
<dbReference type="InterPro" id="IPR025495">
    <property type="entry name" value="DUF4386"/>
</dbReference>
<gene>
    <name evidence="3" type="ORF">ACFQDO_11880</name>
</gene>
<dbReference type="RefSeq" id="WP_345715492.1">
    <property type="nucleotide sequence ID" value="NZ_BAABFP010000002.1"/>
</dbReference>
<feature type="transmembrane region" description="Helical" evidence="2">
    <location>
        <begin position="136"/>
        <end position="158"/>
    </location>
</feature>
<evidence type="ECO:0000256" key="1">
    <source>
        <dbReference type="SAM" id="MobiDB-lite"/>
    </source>
</evidence>
<feature type="transmembrane region" description="Helical" evidence="2">
    <location>
        <begin position="48"/>
        <end position="73"/>
    </location>
</feature>
<evidence type="ECO:0000313" key="3">
    <source>
        <dbReference type="EMBL" id="MFC6007828.1"/>
    </source>
</evidence>
<sequence length="254" mass="26633">MSPIRRVALIAGVLYLVTFVASIPAVILLNPVLNHSDYILGSGSDNRVILGCVLDVINALAGVGTAVVLFPVAKRQSEARALGFVTTRVMEAAIIFSGIVALMAIVTVRQDVAGRAGADTGSLVTSGQALVALRDWTVLLGPGLMPALSALLIGSVMYQSRLVPRIIPTMGLIGSPLLLISVLCTMFGVFDQFSPAAFFLALLIALWELTFGLWMTFKGFNPSPLTADMASPPAPPAVLPGELPEARPEPMPVG</sequence>
<dbReference type="EMBL" id="JBHSRD010000004">
    <property type="protein sequence ID" value="MFC6007828.1"/>
    <property type="molecule type" value="Genomic_DNA"/>
</dbReference>
<keyword evidence="2" id="KW-1133">Transmembrane helix</keyword>
<comment type="caution">
    <text evidence="3">The sequence shown here is derived from an EMBL/GenBank/DDBJ whole genome shotgun (WGS) entry which is preliminary data.</text>
</comment>
<evidence type="ECO:0000256" key="2">
    <source>
        <dbReference type="SAM" id="Phobius"/>
    </source>
</evidence>
<feature type="transmembrane region" description="Helical" evidence="2">
    <location>
        <begin position="196"/>
        <end position="217"/>
    </location>
</feature>
<proteinExistence type="predicted"/>
<feature type="region of interest" description="Disordered" evidence="1">
    <location>
        <begin position="231"/>
        <end position="254"/>
    </location>
</feature>
<keyword evidence="2" id="KW-0472">Membrane</keyword>
<feature type="transmembrane region" description="Helical" evidence="2">
    <location>
        <begin position="170"/>
        <end position="190"/>
    </location>
</feature>
<keyword evidence="2" id="KW-0812">Transmembrane</keyword>
<reference evidence="4" key="1">
    <citation type="journal article" date="2019" name="Int. J. Syst. Evol. Microbiol.">
        <title>The Global Catalogue of Microorganisms (GCM) 10K type strain sequencing project: providing services to taxonomists for standard genome sequencing and annotation.</title>
        <authorList>
            <consortium name="The Broad Institute Genomics Platform"/>
            <consortium name="The Broad Institute Genome Sequencing Center for Infectious Disease"/>
            <person name="Wu L."/>
            <person name="Ma J."/>
        </authorList>
    </citation>
    <scope>NUCLEOTIDE SEQUENCE [LARGE SCALE GENOMIC DNA]</scope>
    <source>
        <strain evidence="4">KACC 14249</strain>
    </source>
</reference>
<protein>
    <submittedName>
        <fullName evidence="3">DUF4386 domain-containing protein</fullName>
    </submittedName>
</protein>
<evidence type="ECO:0000313" key="4">
    <source>
        <dbReference type="Proteomes" id="UP001596189"/>
    </source>
</evidence>
<accession>A0ABW1JGG9</accession>
<keyword evidence="4" id="KW-1185">Reference proteome</keyword>
<feature type="transmembrane region" description="Helical" evidence="2">
    <location>
        <begin position="7"/>
        <end position="28"/>
    </location>
</feature>